<dbReference type="EMBL" id="JANEYF010004436">
    <property type="protein sequence ID" value="KAJ8931197.1"/>
    <property type="molecule type" value="Genomic_DNA"/>
</dbReference>
<dbReference type="AlphaFoldDB" id="A0AAV8WYB7"/>
<evidence type="ECO:0000256" key="1">
    <source>
        <dbReference type="ARBA" id="ARBA00044953"/>
    </source>
</evidence>
<dbReference type="PANTHER" id="PTHR21184:SF6">
    <property type="entry name" value="CONSERVED PLASMA MEMBRANE PROTEIN"/>
    <property type="match status" value="1"/>
</dbReference>
<evidence type="ECO:0000313" key="4">
    <source>
        <dbReference type="EMBL" id="KAJ8931197.1"/>
    </source>
</evidence>
<feature type="transmembrane region" description="Helical" evidence="2">
    <location>
        <begin position="228"/>
        <end position="251"/>
    </location>
</feature>
<dbReference type="Pfam" id="PF10223">
    <property type="entry name" value="Menorin_N"/>
    <property type="match status" value="1"/>
</dbReference>
<evidence type="ECO:0000313" key="5">
    <source>
        <dbReference type="Proteomes" id="UP001162156"/>
    </source>
</evidence>
<dbReference type="InterPro" id="IPR019356">
    <property type="entry name" value="Menorin_dom"/>
</dbReference>
<keyword evidence="5" id="KW-1185">Reference proteome</keyword>
<comment type="similarity">
    <text evidence="1">Belongs to the menorin family.</text>
</comment>
<sequence length="252" mass="27437">MMIEADIILGLLNGSGSLIPVMGHPPNNHSDLSLATFLDTINKFNINATNTTTRKGVKLDFKTIEVFNQSVDIVRLFNQGNYPLWINADILPGPINATTVPVDAAQFFANARQFNNTVLSVGWTTNFGSNLTGSYTTDHINSMLSVIRQNNVTQNITFPVRAGLAAESAPQMKTLLTNVTGSTLTLWSSEGDNVNVTKLRSLIGEIGIEKIYIDVLESLRRQLRLQDLSSSASAIASTFVISVFITIMASLM</sequence>
<keyword evidence="2" id="KW-0812">Transmembrane</keyword>
<comment type="caution">
    <text evidence="4">The sequence shown here is derived from an EMBL/GenBank/DDBJ whole genome shotgun (WGS) entry which is preliminary data.</text>
</comment>
<protein>
    <recommendedName>
        <fullName evidence="3">Menorin-like domain-containing protein</fullName>
    </recommendedName>
</protein>
<dbReference type="PANTHER" id="PTHR21184">
    <property type="entry name" value="MENORIN (DENDRITIC BRANCHING PROTEIN)"/>
    <property type="match status" value="1"/>
</dbReference>
<dbReference type="Proteomes" id="UP001162156">
    <property type="component" value="Unassembled WGS sequence"/>
</dbReference>
<dbReference type="GO" id="GO:0005615">
    <property type="term" value="C:extracellular space"/>
    <property type="evidence" value="ECO:0007669"/>
    <property type="project" value="TreeGrafter"/>
</dbReference>
<evidence type="ECO:0000259" key="3">
    <source>
        <dbReference type="Pfam" id="PF10223"/>
    </source>
</evidence>
<keyword evidence="2" id="KW-0472">Membrane</keyword>
<organism evidence="4 5">
    <name type="scientific">Rhamnusium bicolor</name>
    <dbReference type="NCBI Taxonomy" id="1586634"/>
    <lineage>
        <taxon>Eukaryota</taxon>
        <taxon>Metazoa</taxon>
        <taxon>Ecdysozoa</taxon>
        <taxon>Arthropoda</taxon>
        <taxon>Hexapoda</taxon>
        <taxon>Insecta</taxon>
        <taxon>Pterygota</taxon>
        <taxon>Neoptera</taxon>
        <taxon>Endopterygota</taxon>
        <taxon>Coleoptera</taxon>
        <taxon>Polyphaga</taxon>
        <taxon>Cucujiformia</taxon>
        <taxon>Chrysomeloidea</taxon>
        <taxon>Cerambycidae</taxon>
        <taxon>Lepturinae</taxon>
        <taxon>Rhagiini</taxon>
        <taxon>Rhamnusium</taxon>
    </lineage>
</organism>
<name>A0AAV8WYB7_9CUCU</name>
<reference evidence="4" key="1">
    <citation type="journal article" date="2023" name="Insect Mol. Biol.">
        <title>Genome sequencing provides insights into the evolution of gene families encoding plant cell wall-degrading enzymes in longhorned beetles.</title>
        <authorList>
            <person name="Shin N.R."/>
            <person name="Okamura Y."/>
            <person name="Kirsch R."/>
            <person name="Pauchet Y."/>
        </authorList>
    </citation>
    <scope>NUCLEOTIDE SEQUENCE</scope>
    <source>
        <strain evidence="4">RBIC_L_NR</strain>
    </source>
</reference>
<feature type="domain" description="Menorin-like" evidence="3">
    <location>
        <begin position="1"/>
        <end position="219"/>
    </location>
</feature>
<keyword evidence="2" id="KW-1133">Transmembrane helix</keyword>
<gene>
    <name evidence="4" type="ORF">NQ314_015920</name>
</gene>
<proteinExistence type="inferred from homology"/>
<accession>A0AAV8WYB7</accession>
<evidence type="ECO:0000256" key="2">
    <source>
        <dbReference type="SAM" id="Phobius"/>
    </source>
</evidence>